<dbReference type="AlphaFoldDB" id="F2KQK0"/>
<dbReference type="GeneID" id="10394863"/>
<evidence type="ECO:0000313" key="3">
    <source>
        <dbReference type="Proteomes" id="UP000008136"/>
    </source>
</evidence>
<feature type="domain" description="TRAM" evidence="1">
    <location>
        <begin position="9"/>
        <end position="67"/>
    </location>
</feature>
<dbReference type="HOGENOM" id="CLU_182721_0_0_2"/>
<dbReference type="eggNOG" id="arCOG01641">
    <property type="taxonomic scope" value="Archaea"/>
</dbReference>
<dbReference type="InterPro" id="IPR002792">
    <property type="entry name" value="TRAM_dom"/>
</dbReference>
<dbReference type="InterPro" id="IPR012340">
    <property type="entry name" value="NA-bd_OB-fold"/>
</dbReference>
<organism evidence="2 3">
    <name type="scientific">Archaeoglobus veneficus (strain DSM 11195 / SNP6)</name>
    <dbReference type="NCBI Taxonomy" id="693661"/>
    <lineage>
        <taxon>Archaea</taxon>
        <taxon>Methanobacteriati</taxon>
        <taxon>Methanobacteriota</taxon>
        <taxon>Archaeoglobi</taxon>
        <taxon>Archaeoglobales</taxon>
        <taxon>Archaeoglobaceae</taxon>
        <taxon>Archaeoglobus</taxon>
    </lineage>
</organism>
<proteinExistence type="predicted"/>
<keyword evidence="3" id="KW-1185">Reference proteome</keyword>
<reference evidence="2 3" key="1">
    <citation type="submission" date="2011-03" db="EMBL/GenBank/DDBJ databases">
        <title>The complete genome of Archaeoglobus veneficus SNP6.</title>
        <authorList>
            <consortium name="US DOE Joint Genome Institute (JGI-PGF)"/>
            <person name="Lucas S."/>
            <person name="Copeland A."/>
            <person name="Lapidus A."/>
            <person name="Bruce D."/>
            <person name="Goodwin L."/>
            <person name="Pitluck S."/>
            <person name="Kyrpides N."/>
            <person name="Mavromatis K."/>
            <person name="Pagani I."/>
            <person name="Ivanova N."/>
            <person name="Mikhailova N."/>
            <person name="Lu M."/>
            <person name="Detter J.C."/>
            <person name="Tapia R."/>
            <person name="Han C."/>
            <person name="Land M."/>
            <person name="Hauser L."/>
            <person name="Markowitz V."/>
            <person name="Cheng J.-F."/>
            <person name="Hugenholtz P."/>
            <person name="Woyke T."/>
            <person name="Wu D."/>
            <person name="Spring S."/>
            <person name="Brambilla E."/>
            <person name="Klenk H.-P."/>
            <person name="Eisen J.A."/>
        </authorList>
    </citation>
    <scope>NUCLEOTIDE SEQUENCE [LARGE SCALE GENOMIC DNA]</scope>
    <source>
        <strain>SNP6</strain>
    </source>
</reference>
<dbReference type="Proteomes" id="UP000008136">
    <property type="component" value="Chromosome"/>
</dbReference>
<dbReference type="KEGG" id="ave:Arcve_1735"/>
<protein>
    <submittedName>
        <fullName evidence="2">Deoxyribonuclease/rho motif-related TRAM</fullName>
    </submittedName>
</protein>
<dbReference type="Pfam" id="PF01938">
    <property type="entry name" value="TRAM"/>
    <property type="match status" value="1"/>
</dbReference>
<dbReference type="PROSITE" id="PS50926">
    <property type="entry name" value="TRAM"/>
    <property type="match status" value="1"/>
</dbReference>
<name>F2KQK0_ARCVS</name>
<dbReference type="RefSeq" id="WP_013684389.1">
    <property type="nucleotide sequence ID" value="NC_015320.1"/>
</dbReference>
<evidence type="ECO:0000259" key="1">
    <source>
        <dbReference type="PROSITE" id="PS50926"/>
    </source>
</evidence>
<sequence length="67" mass="7276">MEEFGRRPPVEVGDIRQVKIEALGSGGDGIARISGFVVFVPGTRVGDDVTVRVTKVLRKYAFAEVVE</sequence>
<dbReference type="STRING" id="693661.Arcve_1735"/>
<dbReference type="Gene3D" id="2.40.50.140">
    <property type="entry name" value="Nucleic acid-binding proteins"/>
    <property type="match status" value="1"/>
</dbReference>
<dbReference type="OrthoDB" id="28569at2157"/>
<gene>
    <name evidence="2" type="ordered locus">Arcve_1735</name>
</gene>
<evidence type="ECO:0000313" key="2">
    <source>
        <dbReference type="EMBL" id="AEA47733.1"/>
    </source>
</evidence>
<dbReference type="SUPFAM" id="SSF50249">
    <property type="entry name" value="Nucleic acid-binding proteins"/>
    <property type="match status" value="1"/>
</dbReference>
<accession>F2KQK0</accession>
<dbReference type="EMBL" id="CP002588">
    <property type="protein sequence ID" value="AEA47733.1"/>
    <property type="molecule type" value="Genomic_DNA"/>
</dbReference>